<sequence length="67" mass="7078">MGTLSHLSQAIEAKVVDADLKALFIEKIIDKCAGDSLASKLSEAVTPADEGKDVTPPDEVKVGRNLK</sequence>
<feature type="compositionally biased region" description="Basic and acidic residues" evidence="1">
    <location>
        <begin position="49"/>
        <end position="67"/>
    </location>
</feature>
<keyword evidence="3" id="KW-1185">Reference proteome</keyword>
<evidence type="ECO:0000313" key="3">
    <source>
        <dbReference type="Proteomes" id="UP000593567"/>
    </source>
</evidence>
<dbReference type="AlphaFoldDB" id="A0A7J7KP62"/>
<feature type="region of interest" description="Disordered" evidence="1">
    <location>
        <begin position="43"/>
        <end position="67"/>
    </location>
</feature>
<name>A0A7J7KP62_BUGNE</name>
<evidence type="ECO:0000256" key="1">
    <source>
        <dbReference type="SAM" id="MobiDB-lite"/>
    </source>
</evidence>
<gene>
    <name evidence="2" type="ORF">EB796_001794</name>
</gene>
<protein>
    <submittedName>
        <fullName evidence="2">Uncharacterized protein</fullName>
    </submittedName>
</protein>
<evidence type="ECO:0000313" key="2">
    <source>
        <dbReference type="EMBL" id="KAF6039942.1"/>
    </source>
</evidence>
<organism evidence="2 3">
    <name type="scientific">Bugula neritina</name>
    <name type="common">Brown bryozoan</name>
    <name type="synonym">Sertularia neritina</name>
    <dbReference type="NCBI Taxonomy" id="10212"/>
    <lineage>
        <taxon>Eukaryota</taxon>
        <taxon>Metazoa</taxon>
        <taxon>Spiralia</taxon>
        <taxon>Lophotrochozoa</taxon>
        <taxon>Bryozoa</taxon>
        <taxon>Gymnolaemata</taxon>
        <taxon>Cheilostomatida</taxon>
        <taxon>Flustrina</taxon>
        <taxon>Buguloidea</taxon>
        <taxon>Bugulidae</taxon>
        <taxon>Bugula</taxon>
    </lineage>
</organism>
<comment type="caution">
    <text evidence="2">The sequence shown here is derived from an EMBL/GenBank/DDBJ whole genome shotgun (WGS) entry which is preliminary data.</text>
</comment>
<reference evidence="2" key="1">
    <citation type="submission" date="2020-06" db="EMBL/GenBank/DDBJ databases">
        <title>Draft genome of Bugula neritina, a colonial animal packing powerful symbionts and potential medicines.</title>
        <authorList>
            <person name="Rayko M."/>
        </authorList>
    </citation>
    <scope>NUCLEOTIDE SEQUENCE [LARGE SCALE GENOMIC DNA]</scope>
    <source>
        <strain evidence="2">Kwan_BN1</strain>
    </source>
</reference>
<dbReference type="Proteomes" id="UP000593567">
    <property type="component" value="Unassembled WGS sequence"/>
</dbReference>
<accession>A0A7J7KP62</accession>
<proteinExistence type="predicted"/>
<dbReference type="EMBL" id="VXIV02000200">
    <property type="protein sequence ID" value="KAF6039942.1"/>
    <property type="molecule type" value="Genomic_DNA"/>
</dbReference>